<reference evidence="3" key="1">
    <citation type="submission" date="2025-08" db="UniProtKB">
        <authorList>
            <consortium name="RefSeq"/>
        </authorList>
    </citation>
    <scope>IDENTIFICATION</scope>
    <source>
        <tissue evidence="3">Whole sample</tissue>
    </source>
</reference>
<dbReference type="GeneID" id="111127895"/>
<dbReference type="AlphaFoldDB" id="A0A8B8DL46"/>
<name>A0A8B8DL46_CRAVI</name>
<feature type="signal peptide" evidence="1">
    <location>
        <begin position="1"/>
        <end position="27"/>
    </location>
</feature>
<dbReference type="KEGG" id="cvn:111127895"/>
<keyword evidence="2" id="KW-1185">Reference proteome</keyword>
<keyword evidence="1" id="KW-0732">Signal</keyword>
<organism evidence="2 3">
    <name type="scientific">Crassostrea virginica</name>
    <name type="common">Eastern oyster</name>
    <dbReference type="NCBI Taxonomy" id="6565"/>
    <lineage>
        <taxon>Eukaryota</taxon>
        <taxon>Metazoa</taxon>
        <taxon>Spiralia</taxon>
        <taxon>Lophotrochozoa</taxon>
        <taxon>Mollusca</taxon>
        <taxon>Bivalvia</taxon>
        <taxon>Autobranchia</taxon>
        <taxon>Pteriomorphia</taxon>
        <taxon>Ostreida</taxon>
        <taxon>Ostreoidea</taxon>
        <taxon>Ostreidae</taxon>
        <taxon>Crassostrea</taxon>
    </lineage>
</organism>
<protein>
    <submittedName>
        <fullName evidence="3">Uncharacterized protein LOC111127895 isoform X1</fullName>
    </submittedName>
</protein>
<evidence type="ECO:0000256" key="1">
    <source>
        <dbReference type="SAM" id="SignalP"/>
    </source>
</evidence>
<evidence type="ECO:0000313" key="2">
    <source>
        <dbReference type="Proteomes" id="UP000694844"/>
    </source>
</evidence>
<proteinExistence type="predicted"/>
<feature type="chain" id="PRO_5034054579" evidence="1">
    <location>
        <begin position="28"/>
        <end position="191"/>
    </location>
</feature>
<gene>
    <name evidence="3" type="primary">LOC111127895</name>
</gene>
<dbReference type="RefSeq" id="XP_022328902.1">
    <property type="nucleotide sequence ID" value="XM_022473194.1"/>
</dbReference>
<evidence type="ECO:0000313" key="3">
    <source>
        <dbReference type="RefSeq" id="XP_022328902.1"/>
    </source>
</evidence>
<dbReference type="Proteomes" id="UP000694844">
    <property type="component" value="Chromosome 4"/>
</dbReference>
<sequence length="191" mass="22303">MACTQMNLFFLLGAVFCLYLALPQTEAVSMHCGYHIVGHYVTTVYNSTHYTRYYRVMYGLCNSDGELQRDLYVYYNGQPLYYMVTYTRNIKREASKEESLGAFDGENKEENNENKFLGFSRLSQSNRKFVKVCITRQLASVGRCVIYTRYVLSLYLTVAKLWCVIYTRYVLSLYLTVAKLWYSCFLWGLGS</sequence>
<accession>A0A8B8DL46</accession>